<feature type="domain" description="CCHC-type" evidence="10">
    <location>
        <begin position="253"/>
        <end position="266"/>
    </location>
</feature>
<dbReference type="GO" id="GO:0008270">
    <property type="term" value="F:zinc ion binding"/>
    <property type="evidence" value="ECO:0007669"/>
    <property type="project" value="UniProtKB-KW"/>
</dbReference>
<feature type="region of interest" description="Disordered" evidence="9">
    <location>
        <begin position="273"/>
        <end position="397"/>
    </location>
</feature>
<dbReference type="EC" id="2.7.7.49" evidence="1"/>
<dbReference type="CDD" id="cd09274">
    <property type="entry name" value="RNase_HI_RT_Ty3"/>
    <property type="match status" value="1"/>
</dbReference>
<evidence type="ECO:0000256" key="8">
    <source>
        <dbReference type="PROSITE-ProRule" id="PRU00047"/>
    </source>
</evidence>
<dbReference type="InterPro" id="IPR043502">
    <property type="entry name" value="DNA/RNA_pol_sf"/>
</dbReference>
<dbReference type="EMBL" id="JABANN010000762">
    <property type="protein sequence ID" value="KAF4653950.1"/>
    <property type="molecule type" value="Genomic_DNA"/>
</dbReference>
<dbReference type="SUPFAM" id="SSF57756">
    <property type="entry name" value="Retrovirus zinc finger-like domains"/>
    <property type="match status" value="1"/>
</dbReference>
<feature type="compositionally biased region" description="Basic and acidic residues" evidence="9">
    <location>
        <begin position="356"/>
        <end position="388"/>
    </location>
</feature>
<dbReference type="GO" id="GO:0004519">
    <property type="term" value="F:endonuclease activity"/>
    <property type="evidence" value="ECO:0007669"/>
    <property type="project" value="UniProtKB-KW"/>
</dbReference>
<evidence type="ECO:0000256" key="7">
    <source>
        <dbReference type="ARBA" id="ARBA00022918"/>
    </source>
</evidence>
<keyword evidence="5" id="KW-0255">Endonuclease</keyword>
<sequence>MFILPLVLSPERSTSTSSTSNAATNHSSSLGLRLPDIVLPVFHSTDDLDDFLIQLRSLLETTGTPPKHWVALLKQQVINDRRSFDLIRLAEAQYRSDLDAAEDDKQFLEYYVKVQDYLASKRGKPKEEKTLELLTRFNGMAQEDSETVEEFSVRFLDLHHDLQKLIPGIFIVSSETDGVKKSDDIQLQLQFTVKLREDIRKELIARQARYDSIQLLIEAARRYEHFHPPQKGASSDPASDQVPTSVWCSAVQCYNCGDYGHFARNCMNDPQRMSQRTAGGTNFNNSGPMPQFESHSYGQSEWWLRRRNKGAGKAKGTAKGKGFAYRQGNGRRGKGNKPTRRRFRVNCLDTQPQSSADEHEPRSPPREREREPAQDDDERKSRRQESRGSHRHTSRDDDEFLAMPLFVTVGNTGSHHDVDAQRRHILTALIQPRCDLPAVKTLIDTCCSVSLVSENYANQLQRHGFCCRTINAPVEVGMAAEGVSFTSSSLQEVPLVFNGVDAHCVRVECPIIKDLQWPLILGINHLTLLHAKINCHTRVVQLEHGGWHSTLKCTATTGGEKSALVISTYDVIRAASTQTISPGVNEIKACFVHHALKLPERPWLVGVNCPSASLSLVEGPIDQSALSANSSTPFTVLVANTSSSPTKVSASEPLGRVINRDPQEFSDVLKDELTRERQLLNEAREHAFEDDANRDLPPIGDENVDKKLPRSDEQYAKEVLAEIRLDECTNLSTAQKNDLKKVITKWCRIFHLPGEKFEEIRGYKHHIDTGDHEPLYCTPYPLPESHVRFVKSEIDRMIAEGICRPSESSWSSPILVVAKKDEHGQKVRPRLVIDYRRLNSITRFDAYPLPQIETLLSRLNKKCFYSKLDMYSGFWHVGMAPDSISRTAFTTPYGIFEYLRLPFGLVGAPATFMRTVNSVFADLLSEVTADSGYFLCAYMDDLLISSSTWTEHLQHLSRVFERCAQRGVKLKPSKCYFGYDHITYLGYVVSKEGISADPAKTAEIQAISRPTCRKDLQHFLGLSGYYRAHICDYAQRSSHLRQLIRTDVPWHWGRNEEEEFKDLKRSLSHTLLVHPDFSKPFLLQADGSSRGLGAALSQVDSNGIERPVRFASRALTAAEAKWSTEEHELLAIVWAVEKWHQYLYGRHFVVATDHNNLRWLLNLSPRKPRLCRWILRLCEYDFDIVHRKGPLQANVDYFSRHPVGLSTDPPKPPPRTAVSHNPPPAKKRRVSPVTSGRHDAKLSSALSTAVLRSNLCVVVTHQEAPPLHLPSRQTIISSQRRDPVLSQIIQQLSHLNHDGYYRLDPSDDALLMCAPYEGSWDLPEDVEKLVIPVEHQLTFLRYFHVQPDSAHRGREATLAAVGRSFWWSGLAKSVKKFCKRCLGCQLRKKSGTATAGFLRTSIYTQPFTAIGVDLIEMPPGDSDVEGHPFRYILHAICLYSNFIVARPLRTKSMPESAADEVTDLEIDAGAAVDRVEAMKTAHACVRLALLDSRLKAKD</sequence>
<dbReference type="GO" id="GO:0003964">
    <property type="term" value="F:RNA-directed DNA polymerase activity"/>
    <property type="evidence" value="ECO:0007669"/>
    <property type="project" value="UniProtKB-KW"/>
</dbReference>
<feature type="compositionally biased region" description="Basic residues" evidence="9">
    <location>
        <begin position="329"/>
        <end position="344"/>
    </location>
</feature>
<feature type="compositionally biased region" description="Polar residues" evidence="9">
    <location>
        <begin position="273"/>
        <end position="299"/>
    </location>
</feature>
<evidence type="ECO:0000256" key="1">
    <source>
        <dbReference type="ARBA" id="ARBA00012493"/>
    </source>
</evidence>
<keyword evidence="8" id="KW-0479">Metal-binding</keyword>
<dbReference type="PROSITE" id="PS50878">
    <property type="entry name" value="RT_POL"/>
    <property type="match status" value="1"/>
</dbReference>
<keyword evidence="2" id="KW-0808">Transferase</keyword>
<evidence type="ECO:0000313" key="13">
    <source>
        <dbReference type="Proteomes" id="UP000572268"/>
    </source>
</evidence>
<evidence type="ECO:0000313" key="12">
    <source>
        <dbReference type="EMBL" id="KAF4653950.1"/>
    </source>
</evidence>
<dbReference type="SMART" id="SM00343">
    <property type="entry name" value="ZnF_C2HC"/>
    <property type="match status" value="1"/>
</dbReference>
<reference evidence="12 13" key="1">
    <citation type="submission" date="2020-04" db="EMBL/GenBank/DDBJ databases">
        <title>Perkinsus olseni comparative genomics.</title>
        <authorList>
            <person name="Bogema D.R."/>
        </authorList>
    </citation>
    <scope>NUCLEOTIDE SEQUENCE [LARGE SCALE GENOMIC DNA]</scope>
    <source>
        <strain evidence="12">ATCC PRA-31</strain>
    </source>
</reference>
<accession>A0A7J6L399</accession>
<dbReference type="FunFam" id="3.30.70.270:FF:000020">
    <property type="entry name" value="Transposon Tf2-6 polyprotein-like Protein"/>
    <property type="match status" value="1"/>
</dbReference>
<dbReference type="PANTHER" id="PTHR37984:SF5">
    <property type="entry name" value="PROTEIN NYNRIN-LIKE"/>
    <property type="match status" value="1"/>
</dbReference>
<evidence type="ECO:0000259" key="11">
    <source>
        <dbReference type="PROSITE" id="PS50878"/>
    </source>
</evidence>
<evidence type="ECO:0000259" key="10">
    <source>
        <dbReference type="PROSITE" id="PS50158"/>
    </source>
</evidence>
<evidence type="ECO:0000256" key="9">
    <source>
        <dbReference type="SAM" id="MobiDB-lite"/>
    </source>
</evidence>
<keyword evidence="3" id="KW-0548">Nucleotidyltransferase</keyword>
<dbReference type="Gene3D" id="3.10.10.10">
    <property type="entry name" value="HIV Type 1 Reverse Transcriptase, subunit A, domain 1"/>
    <property type="match status" value="1"/>
</dbReference>
<dbReference type="PROSITE" id="PS50158">
    <property type="entry name" value="ZF_CCHC"/>
    <property type="match status" value="1"/>
</dbReference>
<dbReference type="SUPFAM" id="SSF56672">
    <property type="entry name" value="DNA/RNA polymerases"/>
    <property type="match status" value="1"/>
</dbReference>
<evidence type="ECO:0000256" key="6">
    <source>
        <dbReference type="ARBA" id="ARBA00022801"/>
    </source>
</evidence>
<feature type="region of interest" description="Disordered" evidence="9">
    <location>
        <begin position="684"/>
        <end position="706"/>
    </location>
</feature>
<dbReference type="InterPro" id="IPR021109">
    <property type="entry name" value="Peptidase_aspartic_dom_sf"/>
</dbReference>
<organism evidence="12 13">
    <name type="scientific">Perkinsus olseni</name>
    <name type="common">Perkinsus atlanticus</name>
    <dbReference type="NCBI Taxonomy" id="32597"/>
    <lineage>
        <taxon>Eukaryota</taxon>
        <taxon>Sar</taxon>
        <taxon>Alveolata</taxon>
        <taxon>Perkinsozoa</taxon>
        <taxon>Perkinsea</taxon>
        <taxon>Perkinsida</taxon>
        <taxon>Perkinsidae</taxon>
        <taxon>Perkinsus</taxon>
    </lineage>
</organism>
<keyword evidence="8" id="KW-0862">Zinc</keyword>
<dbReference type="Proteomes" id="UP000572268">
    <property type="component" value="Unassembled WGS sequence"/>
</dbReference>
<dbReference type="Gene3D" id="3.30.70.270">
    <property type="match status" value="2"/>
</dbReference>
<evidence type="ECO:0000256" key="5">
    <source>
        <dbReference type="ARBA" id="ARBA00022759"/>
    </source>
</evidence>
<name>A0A7J6L399_PEROL</name>
<feature type="non-terminal residue" evidence="12">
    <location>
        <position position="1"/>
    </location>
</feature>
<dbReference type="Gene3D" id="4.10.60.10">
    <property type="entry name" value="Zinc finger, CCHC-type"/>
    <property type="match status" value="1"/>
</dbReference>
<dbReference type="Pfam" id="PF17917">
    <property type="entry name" value="RT_RNaseH"/>
    <property type="match status" value="1"/>
</dbReference>
<dbReference type="InterPro" id="IPR043128">
    <property type="entry name" value="Rev_trsase/Diguanyl_cyclase"/>
</dbReference>
<dbReference type="InterPro" id="IPR041588">
    <property type="entry name" value="Integrase_H2C2"/>
</dbReference>
<dbReference type="FunFam" id="3.10.20.370:FF:000001">
    <property type="entry name" value="Retrovirus-related Pol polyprotein from transposon 17.6-like protein"/>
    <property type="match status" value="1"/>
</dbReference>
<gene>
    <name evidence="12" type="ORF">FOL46_008935</name>
</gene>
<feature type="compositionally biased region" description="Basic residues" evidence="9">
    <location>
        <begin position="305"/>
        <end position="318"/>
    </location>
</feature>
<feature type="compositionally biased region" description="Low complexity" evidence="9">
    <location>
        <begin position="319"/>
        <end position="328"/>
    </location>
</feature>
<evidence type="ECO:0000256" key="4">
    <source>
        <dbReference type="ARBA" id="ARBA00022722"/>
    </source>
</evidence>
<dbReference type="GO" id="GO:0003676">
    <property type="term" value="F:nucleic acid binding"/>
    <property type="evidence" value="ECO:0007669"/>
    <property type="project" value="InterPro"/>
</dbReference>
<dbReference type="PANTHER" id="PTHR37984">
    <property type="entry name" value="PROTEIN CBG26694"/>
    <property type="match status" value="1"/>
</dbReference>
<evidence type="ECO:0000256" key="3">
    <source>
        <dbReference type="ARBA" id="ARBA00022695"/>
    </source>
</evidence>
<dbReference type="InterPro" id="IPR036875">
    <property type="entry name" value="Znf_CCHC_sf"/>
</dbReference>
<dbReference type="InterPro" id="IPR041373">
    <property type="entry name" value="RT_RNaseH"/>
</dbReference>
<dbReference type="Pfam" id="PF17921">
    <property type="entry name" value="Integrase_H2C2"/>
    <property type="match status" value="1"/>
</dbReference>
<dbReference type="Gene3D" id="3.10.20.370">
    <property type="match status" value="1"/>
</dbReference>
<feature type="region of interest" description="Disordered" evidence="9">
    <location>
        <begin position="1202"/>
        <end position="1238"/>
    </location>
</feature>
<dbReference type="InterPro" id="IPR000477">
    <property type="entry name" value="RT_dom"/>
</dbReference>
<dbReference type="InterPro" id="IPR050951">
    <property type="entry name" value="Retrovirus_Pol_polyprotein"/>
</dbReference>
<dbReference type="Gene3D" id="2.40.70.10">
    <property type="entry name" value="Acid Proteases"/>
    <property type="match status" value="1"/>
</dbReference>
<keyword evidence="6" id="KW-0378">Hydrolase</keyword>
<dbReference type="GO" id="GO:0016787">
    <property type="term" value="F:hydrolase activity"/>
    <property type="evidence" value="ECO:0007669"/>
    <property type="project" value="UniProtKB-KW"/>
</dbReference>
<protein>
    <recommendedName>
        <fullName evidence="1">RNA-directed DNA polymerase</fullName>
        <ecNumber evidence="1">2.7.7.49</ecNumber>
    </recommendedName>
</protein>
<proteinExistence type="predicted"/>
<dbReference type="CDD" id="cd01647">
    <property type="entry name" value="RT_LTR"/>
    <property type="match status" value="1"/>
</dbReference>
<evidence type="ECO:0000256" key="2">
    <source>
        <dbReference type="ARBA" id="ARBA00022679"/>
    </source>
</evidence>
<dbReference type="InterPro" id="IPR001878">
    <property type="entry name" value="Znf_CCHC"/>
</dbReference>
<dbReference type="Pfam" id="PF00098">
    <property type="entry name" value="zf-CCHC"/>
    <property type="match status" value="1"/>
</dbReference>
<feature type="domain" description="Reverse transcriptase" evidence="11">
    <location>
        <begin position="798"/>
        <end position="989"/>
    </location>
</feature>
<dbReference type="Pfam" id="PF00078">
    <property type="entry name" value="RVT_1"/>
    <property type="match status" value="1"/>
</dbReference>
<feature type="compositionally biased region" description="Basic and acidic residues" evidence="9">
    <location>
        <begin position="684"/>
        <end position="694"/>
    </location>
</feature>
<dbReference type="Gene3D" id="1.10.340.70">
    <property type="match status" value="1"/>
</dbReference>
<keyword evidence="4" id="KW-0540">Nuclease</keyword>
<keyword evidence="8" id="KW-0863">Zinc-finger</keyword>
<keyword evidence="7" id="KW-0695">RNA-directed DNA polymerase</keyword>
<comment type="caution">
    <text evidence="12">The sequence shown here is derived from an EMBL/GenBank/DDBJ whole genome shotgun (WGS) entry which is preliminary data.</text>
</comment>